<proteinExistence type="predicted"/>
<dbReference type="EMBL" id="CP158165">
    <property type="protein sequence ID" value="XBV25067.1"/>
    <property type="molecule type" value="Genomic_DNA"/>
</dbReference>
<dbReference type="PANTHER" id="PTHR13847">
    <property type="entry name" value="SARCOSINE DEHYDROGENASE-RELATED"/>
    <property type="match status" value="1"/>
</dbReference>
<dbReference type="RefSeq" id="WP_350277882.1">
    <property type="nucleotide sequence ID" value="NZ_CP158165.1"/>
</dbReference>
<dbReference type="PANTHER" id="PTHR13847:SF289">
    <property type="entry name" value="GLYCINE OXIDASE"/>
    <property type="match status" value="1"/>
</dbReference>
<dbReference type="AlphaFoldDB" id="A0AAU7TED3"/>
<name>A0AAU7TED3_9ACTN</name>
<dbReference type="InterPro" id="IPR036188">
    <property type="entry name" value="FAD/NAD-bd_sf"/>
</dbReference>
<dbReference type="Gene3D" id="3.50.50.60">
    <property type="entry name" value="FAD/NAD(P)-binding domain"/>
    <property type="match status" value="2"/>
</dbReference>
<evidence type="ECO:0000313" key="3">
    <source>
        <dbReference type="EMBL" id="XBV25067.1"/>
    </source>
</evidence>
<sequence>MRSSPYPTRPERVAVIGAGITGLSAAWFLRAAGTDTTVFEQAGVGSGASRGNAGWLTPSLATPLPEPSVLRFGLRALLSPASPVYVPPSLDLGLWRFLVQFARNCTATRWERSMAALAQLSVGALAAYDELEVPEVEVRTQPATPLVAAYRDESSREVLVEEFRHLEKVGRPVEYELLSADEARAEAPLLSDRVGAALRLAGQRYLDPGAFVRGLSEGFQRRGGRIRTGVSVTAISPDGPGLRVVGERFDAVVIASGARLGQLAGRFGVSRAVRAGRGYSFTVAVDSLPRGPVYLPAQRVACTPVGGRLRLAGMMEFRGVDAPLDPRRIAAIVDAAAPYLTGVDLRERADEWVGARPCTVDGLPLVGRTSDPRVFVSGGHGMWGMTLGPVTGKLLAEFVTTGRMPDALRSVDPLR</sequence>
<dbReference type="SUPFAM" id="SSF51905">
    <property type="entry name" value="FAD/NAD(P)-binding domain"/>
    <property type="match status" value="1"/>
</dbReference>
<dbReference type="Gene3D" id="3.30.9.10">
    <property type="entry name" value="D-Amino Acid Oxidase, subunit A, domain 2"/>
    <property type="match status" value="1"/>
</dbReference>
<evidence type="ECO:0000259" key="2">
    <source>
        <dbReference type="Pfam" id="PF01266"/>
    </source>
</evidence>
<dbReference type="Pfam" id="PF01266">
    <property type="entry name" value="DAO"/>
    <property type="match status" value="1"/>
</dbReference>
<reference evidence="3" key="1">
    <citation type="submission" date="2024-06" db="EMBL/GenBank/DDBJ databases">
        <title>Kribbella sp. strain HUAS MG21 genome sequences.</title>
        <authorList>
            <person name="Mo P."/>
        </authorList>
    </citation>
    <scope>NUCLEOTIDE SEQUENCE</scope>
    <source>
        <strain evidence="3">HUAS MG21</strain>
    </source>
</reference>
<dbReference type="InterPro" id="IPR006076">
    <property type="entry name" value="FAD-dep_OxRdtase"/>
</dbReference>
<keyword evidence="1" id="KW-0560">Oxidoreductase</keyword>
<organism evidence="3">
    <name type="scientific">Kribbella sp. HUAS MG21</name>
    <dbReference type="NCBI Taxonomy" id="3160966"/>
    <lineage>
        <taxon>Bacteria</taxon>
        <taxon>Bacillati</taxon>
        <taxon>Actinomycetota</taxon>
        <taxon>Actinomycetes</taxon>
        <taxon>Propionibacteriales</taxon>
        <taxon>Kribbellaceae</taxon>
        <taxon>Kribbella</taxon>
    </lineage>
</organism>
<dbReference type="SUPFAM" id="SSF54373">
    <property type="entry name" value="FAD-linked reductases, C-terminal domain"/>
    <property type="match status" value="1"/>
</dbReference>
<gene>
    <name evidence="3" type="ORF">ABN611_01355</name>
</gene>
<accession>A0AAU7TED3</accession>
<dbReference type="GO" id="GO:0016491">
    <property type="term" value="F:oxidoreductase activity"/>
    <property type="evidence" value="ECO:0007669"/>
    <property type="project" value="UniProtKB-KW"/>
</dbReference>
<evidence type="ECO:0000256" key="1">
    <source>
        <dbReference type="ARBA" id="ARBA00023002"/>
    </source>
</evidence>
<protein>
    <submittedName>
        <fullName evidence="3">FAD-dependent oxidoreductase</fullName>
    </submittedName>
</protein>
<dbReference type="GO" id="GO:0005737">
    <property type="term" value="C:cytoplasm"/>
    <property type="evidence" value="ECO:0007669"/>
    <property type="project" value="TreeGrafter"/>
</dbReference>
<feature type="domain" description="FAD dependent oxidoreductase" evidence="2">
    <location>
        <begin position="12"/>
        <end position="397"/>
    </location>
</feature>